<dbReference type="EMBL" id="MWWY01000005">
    <property type="protein sequence ID" value="OZG66281.1"/>
    <property type="molecule type" value="Genomic_DNA"/>
</dbReference>
<protein>
    <submittedName>
        <fullName evidence="5">LacI family transcriptional regulator</fullName>
    </submittedName>
</protein>
<evidence type="ECO:0000256" key="3">
    <source>
        <dbReference type="ARBA" id="ARBA00023163"/>
    </source>
</evidence>
<dbReference type="CDD" id="cd06288">
    <property type="entry name" value="PBP1_sucrose_transcription_regulator"/>
    <property type="match status" value="1"/>
</dbReference>
<dbReference type="GO" id="GO:0000976">
    <property type="term" value="F:transcription cis-regulatory region binding"/>
    <property type="evidence" value="ECO:0007669"/>
    <property type="project" value="TreeGrafter"/>
</dbReference>
<dbReference type="SUPFAM" id="SSF47413">
    <property type="entry name" value="lambda repressor-like DNA-binding domains"/>
    <property type="match status" value="1"/>
</dbReference>
<dbReference type="CDD" id="cd01392">
    <property type="entry name" value="HTH_LacI"/>
    <property type="match status" value="1"/>
</dbReference>
<keyword evidence="6" id="KW-1185">Reference proteome</keyword>
<dbReference type="PANTHER" id="PTHR30146">
    <property type="entry name" value="LACI-RELATED TRANSCRIPTIONAL REPRESSOR"/>
    <property type="match status" value="1"/>
</dbReference>
<dbReference type="InterPro" id="IPR028082">
    <property type="entry name" value="Peripla_BP_I"/>
</dbReference>
<dbReference type="Pfam" id="PF13377">
    <property type="entry name" value="Peripla_BP_3"/>
    <property type="match status" value="1"/>
</dbReference>
<keyword evidence="1" id="KW-0805">Transcription regulation</keyword>
<reference evidence="5 6" key="1">
    <citation type="journal article" date="2017" name="BMC Genomics">
        <title>Comparative genomic and phylogenomic analyses of the Bifidobacteriaceae family.</title>
        <authorList>
            <person name="Lugli G.A."/>
            <person name="Milani C."/>
            <person name="Turroni F."/>
            <person name="Duranti S."/>
            <person name="Mancabelli L."/>
            <person name="Mangifesta M."/>
            <person name="Ferrario C."/>
            <person name="Modesto M."/>
            <person name="Mattarelli P."/>
            <person name="Jiri K."/>
            <person name="van Sinderen D."/>
            <person name="Ventura M."/>
        </authorList>
    </citation>
    <scope>NUCLEOTIDE SEQUENCE [LARGE SCALE GENOMIC DNA]</scope>
    <source>
        <strain evidence="5 6">DSM 100202</strain>
    </source>
</reference>
<dbReference type="Gene3D" id="3.40.50.2300">
    <property type="match status" value="2"/>
</dbReference>
<dbReference type="AlphaFoldDB" id="A0A261G4B5"/>
<dbReference type="GO" id="GO:0003700">
    <property type="term" value="F:DNA-binding transcription factor activity"/>
    <property type="evidence" value="ECO:0007669"/>
    <property type="project" value="TreeGrafter"/>
</dbReference>
<dbReference type="Gene3D" id="1.10.260.40">
    <property type="entry name" value="lambda repressor-like DNA-binding domains"/>
    <property type="match status" value="1"/>
</dbReference>
<evidence type="ECO:0000256" key="1">
    <source>
        <dbReference type="ARBA" id="ARBA00023015"/>
    </source>
</evidence>
<keyword evidence="3" id="KW-0804">Transcription</keyword>
<evidence type="ECO:0000313" key="5">
    <source>
        <dbReference type="EMBL" id="OZG66281.1"/>
    </source>
</evidence>
<feature type="domain" description="HTH lacI-type" evidence="4">
    <location>
        <begin position="23"/>
        <end position="77"/>
    </location>
</feature>
<dbReference type="Pfam" id="PF00356">
    <property type="entry name" value="LacI"/>
    <property type="match status" value="1"/>
</dbReference>
<dbReference type="SUPFAM" id="SSF53822">
    <property type="entry name" value="Periplasmic binding protein-like I"/>
    <property type="match status" value="1"/>
</dbReference>
<gene>
    <name evidence="5" type="ORF">BHAP_0143</name>
</gene>
<dbReference type="PROSITE" id="PS50932">
    <property type="entry name" value="HTH_LACI_2"/>
    <property type="match status" value="1"/>
</dbReference>
<dbReference type="SMART" id="SM00354">
    <property type="entry name" value="HTH_LACI"/>
    <property type="match status" value="1"/>
</dbReference>
<evidence type="ECO:0000256" key="2">
    <source>
        <dbReference type="ARBA" id="ARBA00023125"/>
    </source>
</evidence>
<comment type="caution">
    <text evidence="5">The sequence shown here is derived from an EMBL/GenBank/DDBJ whole genome shotgun (WGS) entry which is preliminary data.</text>
</comment>
<dbReference type="PANTHER" id="PTHR30146:SF109">
    <property type="entry name" value="HTH-TYPE TRANSCRIPTIONAL REGULATOR GALS"/>
    <property type="match status" value="1"/>
</dbReference>
<name>A0A261G4B5_9BIFI</name>
<dbReference type="Proteomes" id="UP000216074">
    <property type="component" value="Unassembled WGS sequence"/>
</dbReference>
<dbReference type="InterPro" id="IPR046335">
    <property type="entry name" value="LacI/GalR-like_sensor"/>
</dbReference>
<proteinExistence type="predicted"/>
<accession>A0A261G4B5</accession>
<evidence type="ECO:0000259" key="4">
    <source>
        <dbReference type="PROSITE" id="PS50932"/>
    </source>
</evidence>
<dbReference type="InterPro" id="IPR010982">
    <property type="entry name" value="Lambda_DNA-bd_dom_sf"/>
</dbReference>
<sequence>MALSQPPVPINSAATTSSEQTKATLKDVATLAGVSVATASKALNGQPKVNADTRVRVQAAALQLSYVPNTFAQSLISGKSNSIGAITSDFQGMFCTPILIGAEDELGAASNTVLLANARGDATLERNHLDYLLSRNVDGIILINDKTTPRTPMIIPNGIPAVYAYAPSTNSDDCSITSDNVGAGRMVVEHLLSCGRSKIAIIGGDQKATASGKAALDRLEGYTAALHEAGLEPAGPVRFSDWSEPWGRAATRMLLDQGVDFDAVICQSDVIARGCLDALKERGLSIPRDVAVVGHDNWMNVSLGSAPPLTTVDNNLEQIGHRAARALLDAINHKPHHGVEYVPCSLVQRESTIPRG</sequence>
<evidence type="ECO:0000313" key="6">
    <source>
        <dbReference type="Proteomes" id="UP000216074"/>
    </source>
</evidence>
<dbReference type="InterPro" id="IPR000843">
    <property type="entry name" value="HTH_LacI"/>
</dbReference>
<organism evidence="5 6">
    <name type="scientific">Bifidobacterium hapali</name>
    <dbReference type="NCBI Taxonomy" id="1630172"/>
    <lineage>
        <taxon>Bacteria</taxon>
        <taxon>Bacillati</taxon>
        <taxon>Actinomycetota</taxon>
        <taxon>Actinomycetes</taxon>
        <taxon>Bifidobacteriales</taxon>
        <taxon>Bifidobacteriaceae</taxon>
        <taxon>Bifidobacterium</taxon>
    </lineage>
</organism>
<dbReference type="PROSITE" id="PS00356">
    <property type="entry name" value="HTH_LACI_1"/>
    <property type="match status" value="1"/>
</dbReference>
<dbReference type="RefSeq" id="WP_094728671.1">
    <property type="nucleotide sequence ID" value="NZ_MWWY01000005.1"/>
</dbReference>
<keyword evidence="2" id="KW-0238">DNA-binding</keyword>
<dbReference type="OrthoDB" id="3467214at2"/>